<dbReference type="GO" id="GO:0006493">
    <property type="term" value="P:protein O-linked glycosylation"/>
    <property type="evidence" value="ECO:0007669"/>
    <property type="project" value="TreeGrafter"/>
</dbReference>
<keyword evidence="7" id="KW-0735">Signal-anchor</keyword>
<protein>
    <recommendedName>
        <fullName evidence="14">Mannosyltransferase</fullName>
    </recommendedName>
</protein>
<keyword evidence="6" id="KW-0812">Transmembrane</keyword>
<evidence type="ECO:0000256" key="7">
    <source>
        <dbReference type="ARBA" id="ARBA00022968"/>
    </source>
</evidence>
<evidence type="ECO:0000256" key="3">
    <source>
        <dbReference type="ARBA" id="ARBA00009105"/>
    </source>
</evidence>
<dbReference type="VEuPathDB" id="FungiDB:QG37_04428"/>
<dbReference type="VEuPathDB" id="FungiDB:CJI97_004511"/>
<evidence type="ECO:0000256" key="1">
    <source>
        <dbReference type="ARBA" id="ARBA00004323"/>
    </source>
</evidence>
<dbReference type="GO" id="GO:0046354">
    <property type="term" value="P:mannan biosynthetic process"/>
    <property type="evidence" value="ECO:0007669"/>
    <property type="project" value="UniProtKB-ARBA"/>
</dbReference>
<dbReference type="SUPFAM" id="SSF53448">
    <property type="entry name" value="Nucleotide-diphospho-sugar transferases"/>
    <property type="match status" value="1"/>
</dbReference>
<dbReference type="GO" id="GO:0000139">
    <property type="term" value="C:Golgi membrane"/>
    <property type="evidence" value="ECO:0007669"/>
    <property type="project" value="UniProtKB-SubCell"/>
</dbReference>
<evidence type="ECO:0000313" key="12">
    <source>
        <dbReference type="EMBL" id="KND98534.1"/>
    </source>
</evidence>
<keyword evidence="8" id="KW-1133">Transmembrane helix</keyword>
<evidence type="ECO:0000256" key="10">
    <source>
        <dbReference type="ARBA" id="ARBA00023136"/>
    </source>
</evidence>
<dbReference type="AlphaFoldDB" id="A0A0L0NX10"/>
<keyword evidence="10" id="KW-0472">Membrane</keyword>
<keyword evidence="11" id="KW-0325">Glycoprotein</keyword>
<comment type="subcellular location">
    <subcellularLocation>
        <location evidence="1">Golgi apparatus membrane</location>
        <topology evidence="1">Single-pass type II membrane protein</topology>
    </subcellularLocation>
</comment>
<keyword evidence="4" id="KW-0328">Glycosyltransferase</keyword>
<dbReference type="InterPro" id="IPR029044">
    <property type="entry name" value="Nucleotide-diphossugar_trans"/>
</dbReference>
<organism evidence="12 13">
    <name type="scientific">Candidozyma auris</name>
    <name type="common">Yeast</name>
    <name type="synonym">Candida auris</name>
    <dbReference type="NCBI Taxonomy" id="498019"/>
    <lineage>
        <taxon>Eukaryota</taxon>
        <taxon>Fungi</taxon>
        <taxon>Dikarya</taxon>
        <taxon>Ascomycota</taxon>
        <taxon>Saccharomycotina</taxon>
        <taxon>Pichiomycetes</taxon>
        <taxon>Metschnikowiaceae</taxon>
        <taxon>Candidozyma</taxon>
    </lineage>
</organism>
<proteinExistence type="inferred from homology"/>
<evidence type="ECO:0000256" key="6">
    <source>
        <dbReference type="ARBA" id="ARBA00022692"/>
    </source>
</evidence>
<evidence type="ECO:0000256" key="4">
    <source>
        <dbReference type="ARBA" id="ARBA00022676"/>
    </source>
</evidence>
<gene>
    <name evidence="12" type="ORF">QG37_04428</name>
</gene>
<comment type="pathway">
    <text evidence="2">Protein modification; protein glycosylation.</text>
</comment>
<evidence type="ECO:0000313" key="13">
    <source>
        <dbReference type="Proteomes" id="UP000037122"/>
    </source>
</evidence>
<dbReference type="Proteomes" id="UP000037122">
    <property type="component" value="Unassembled WGS sequence"/>
</dbReference>
<comment type="caution">
    <text evidence="12">The sequence shown here is derived from an EMBL/GenBank/DDBJ whole genome shotgun (WGS) entry which is preliminary data.</text>
</comment>
<keyword evidence="9" id="KW-0333">Golgi apparatus</keyword>
<dbReference type="VEuPathDB" id="FungiDB:CJJ09_004968"/>
<evidence type="ECO:0000256" key="9">
    <source>
        <dbReference type="ARBA" id="ARBA00023034"/>
    </source>
</evidence>
<reference evidence="13" key="1">
    <citation type="journal article" date="2015" name="BMC Genomics">
        <title>Draft genome of a commonly misdiagnosed multidrug resistant pathogen Candida auris.</title>
        <authorList>
            <person name="Chatterjee S."/>
            <person name="Alampalli S.V."/>
            <person name="Nageshan R.K."/>
            <person name="Chettiar S.T."/>
            <person name="Joshi S."/>
            <person name="Tatu U.S."/>
        </authorList>
    </citation>
    <scope>NUCLEOTIDE SEQUENCE [LARGE SCALE GENOMIC DNA]</scope>
    <source>
        <strain evidence="13">6684</strain>
    </source>
</reference>
<evidence type="ECO:0000256" key="8">
    <source>
        <dbReference type="ARBA" id="ARBA00022989"/>
    </source>
</evidence>
<dbReference type="GO" id="GO:0000033">
    <property type="term" value="F:alpha-1,3-mannosyltransferase activity"/>
    <property type="evidence" value="ECO:0007669"/>
    <property type="project" value="TreeGrafter"/>
</dbReference>
<keyword evidence="5" id="KW-0808">Transferase</keyword>
<dbReference type="InterPro" id="IPR022751">
    <property type="entry name" value="Alpha_mannosyltransferase"/>
</dbReference>
<evidence type="ECO:0000256" key="11">
    <source>
        <dbReference type="ARBA" id="ARBA00023180"/>
    </source>
</evidence>
<dbReference type="PANTHER" id="PTHR31392">
    <property type="entry name" value="ALPHA-1,3-MANNOSYLTRANSFERASE MNN1-RELATED"/>
    <property type="match status" value="1"/>
</dbReference>
<accession>A0A0L0NX10</accession>
<dbReference type="EMBL" id="LGST01000031">
    <property type="protein sequence ID" value="KND98534.1"/>
    <property type="molecule type" value="Genomic_DNA"/>
</dbReference>
<dbReference type="PANTHER" id="PTHR31392:SF1">
    <property type="entry name" value="ALPHA-1,3-MANNOSYLTRANSFERASE MNN1-RELATED"/>
    <property type="match status" value="1"/>
</dbReference>
<dbReference type="Pfam" id="PF11051">
    <property type="entry name" value="Mannosyl_trans3"/>
    <property type="match status" value="1"/>
</dbReference>
<name>A0A0L0NX10_CANAR</name>
<dbReference type="VEuPathDB" id="FungiDB:B9J08_004447"/>
<comment type="similarity">
    <text evidence="3">Belongs to the MNN1/MNT family.</text>
</comment>
<evidence type="ECO:0000256" key="2">
    <source>
        <dbReference type="ARBA" id="ARBA00004922"/>
    </source>
</evidence>
<evidence type="ECO:0008006" key="14">
    <source>
        <dbReference type="Google" id="ProtNLM"/>
    </source>
</evidence>
<sequence>MKARTRFGLLCLVAIGFVSVYLWPSRTLHTVLAGDVFSLSQFLDLGSLEQMCSSYFDSLARMAPEWASSSRFQPLPGVANHIDHLRIYNRCYLENGFQPTAAALAAEKQLLPFFSGSTPLAPDFNVLYLRNHLNKAEGRGIVVSISDAEVGRASNLLRVLNYLGNELPVQFVHLDELSDVSVKLLEYAAVSPRALGHDQRLTFINVKDYLTPSFAEHFKGYNRKWFAAVFNTFHEMILMDADAVPYVLPVLFFLLPGYKESGAYFFRDRELNVLLKKWKTDFFKRLLPLHKSPFGFEVDPVQLQNNFFLFNSKHVAESGVVIIDRKTHMSGLVIPVALQYFRKSGRILYGDKDLFWLGQLISGNSNYTFHFNAAGAMGQIEPTGEICSPQMAHYGSDHLLWSNGGLTKCKKPTWVRDYFLYSRFRQQFSSIEELKQSYNGPVSVSEIIIPATLKDKNIPGTGKRPVSNFNKADDHGCAATYYCANARDGGRLIILNEEEKKHIQAVIEVWNDRRSWGTL</sequence>
<dbReference type="VEuPathDB" id="FungiDB:CJI96_0005467"/>
<dbReference type="VEuPathDB" id="FungiDB:CJJ07_000347"/>
<evidence type="ECO:0000256" key="5">
    <source>
        <dbReference type="ARBA" id="ARBA00022679"/>
    </source>
</evidence>